<dbReference type="EMBL" id="CP014168">
    <property type="protein sequence ID" value="AOH85563.1"/>
    <property type="molecule type" value="Genomic_DNA"/>
</dbReference>
<dbReference type="RefSeq" id="WP_069206099.1">
    <property type="nucleotide sequence ID" value="NZ_CP014168.1"/>
</dbReference>
<dbReference type="STRING" id="1560345.AWL63_18115"/>
<evidence type="ECO:0000313" key="1">
    <source>
        <dbReference type="EMBL" id="AOH85563.1"/>
    </source>
</evidence>
<gene>
    <name evidence="1" type="ORF">AWL63_18115</name>
</gene>
<reference evidence="1 2" key="1">
    <citation type="submission" date="2016-01" db="EMBL/GenBank/DDBJ databases">
        <title>Complete genome and mega plasmid sequence of Sphingomonas panacis DCY99 elicits systemic resistance in rice to Xanthomonas oryzae.</title>
        <authorList>
            <person name="Kim Y.J."/>
            <person name="Yang D.C."/>
            <person name="Sing P."/>
        </authorList>
    </citation>
    <scope>NUCLEOTIDE SEQUENCE [LARGE SCALE GENOMIC DNA]</scope>
    <source>
        <strain evidence="1 2">DCY99</strain>
    </source>
</reference>
<accession>A0A1B3ZDR6</accession>
<evidence type="ECO:0000313" key="2">
    <source>
        <dbReference type="Proteomes" id="UP000094256"/>
    </source>
</evidence>
<name>A0A1B3ZDR6_9SPHN</name>
<dbReference type="Gene3D" id="3.30.565.10">
    <property type="entry name" value="Histidine kinase-like ATPase, C-terminal domain"/>
    <property type="match status" value="1"/>
</dbReference>
<proteinExistence type="predicted"/>
<dbReference type="AlphaFoldDB" id="A0A1B3ZDR6"/>
<dbReference type="Proteomes" id="UP000094256">
    <property type="component" value="Chromosome"/>
</dbReference>
<dbReference type="SUPFAM" id="SSF55874">
    <property type="entry name" value="ATPase domain of HSP90 chaperone/DNA topoisomerase II/histidine kinase"/>
    <property type="match status" value="1"/>
</dbReference>
<keyword evidence="2" id="KW-1185">Reference proteome</keyword>
<organism evidence="1 2">
    <name type="scientific">Sphingomonas panacis</name>
    <dbReference type="NCBI Taxonomy" id="1560345"/>
    <lineage>
        <taxon>Bacteria</taxon>
        <taxon>Pseudomonadati</taxon>
        <taxon>Pseudomonadota</taxon>
        <taxon>Alphaproteobacteria</taxon>
        <taxon>Sphingomonadales</taxon>
        <taxon>Sphingomonadaceae</taxon>
        <taxon>Sphingomonas</taxon>
    </lineage>
</organism>
<dbReference type="InterPro" id="IPR036890">
    <property type="entry name" value="HATPase_C_sf"/>
</dbReference>
<dbReference type="KEGG" id="span:AWL63_18115"/>
<sequence length="557" mass="62477">MTLPATIRPSVGQSLITKVSRLFNGTITDVLSEMLQNSRRAGATDVEIDLAQFDEKPTLIISDNGWGIDDPANIVTLGQSGWNDDLARREDPAGMGIFSLAGRRVRIRSFSRDAGRGWQVEIPADAWHGTAHLAVQPCDVLQGTSFLIEMPDIWMQQVEGAIKDVALYYPLAVRFQGKLLQREDFLAKAHRVEEWNGCRIGVFRNHDHEPPHPPRINFHGVKVPCHLPTVSEIDAPHRWIAKVDIVDAPALQLVLPARKEMAESDALAALRLEIEATTYRTIRAESEHRLPFKSWKRAAELGISLPEAAEWLEAWQPTTAENYQCEMGEPIREEPMIIIPAHEPDIEQCAAQVLNQDGMPLGYRAVRAEQSLEGYSWYDELPRVIELSFTIKRSEGVLSYSSDQSLPPDTSSGDAIDIRLLVPVARSAEYDDEPIAMLSIPLDILVCRNDGSDLDEAIIFVRAGASVTPARLASLMELCCFWHNDDSDCDSWDTQHREFEKNARNLANILLLGEEEALLEHIRNAMHEEILWLIPKDRRIEITASNNELSLLFADPA</sequence>
<dbReference type="OrthoDB" id="7395097at2"/>
<evidence type="ECO:0008006" key="3">
    <source>
        <dbReference type="Google" id="ProtNLM"/>
    </source>
</evidence>
<protein>
    <recommendedName>
        <fullName evidence="3">ATP-binding protein</fullName>
    </recommendedName>
</protein>